<protein>
    <submittedName>
        <fullName evidence="3">VanZ like family protein</fullName>
    </submittedName>
</protein>
<reference evidence="3 4" key="1">
    <citation type="submission" date="2016-10" db="EMBL/GenBank/DDBJ databases">
        <authorList>
            <person name="de Groot N.N."/>
        </authorList>
    </citation>
    <scope>NUCLEOTIDE SEQUENCE [LARGE SCALE GENOMIC DNA]</scope>
    <source>
        <strain evidence="3 4">GAS232</strain>
    </source>
</reference>
<dbReference type="EMBL" id="LT629690">
    <property type="protein sequence ID" value="SDE72355.1"/>
    <property type="molecule type" value="Genomic_DNA"/>
</dbReference>
<sequence length="239" mass="25949">MAISATAPASVRHQQAAWLPVLCGIAVICGESTNTMGAVHTSIWLSELAAWAGHPNGAIWLINHILRKSGHFTGYGLLGVFFARGWYSVLRRRIVASWSTLRMRAAMFGILSAAVVASADEIHQIFLPTRGASVWDVLLDTSGAVVLNGIFLAFLAARRNALLHPQTQFITLGLSFAQLPEQFANSHDVRALRAQSAKSIAEIRRGVRNTKRWSAPSLRTPTFTRSQSSATSLTETTEG</sequence>
<dbReference type="RefSeq" id="WP_083343545.1">
    <property type="nucleotide sequence ID" value="NZ_LT629690.1"/>
</dbReference>
<accession>A0A1G7FA32</accession>
<dbReference type="Pfam" id="PF04892">
    <property type="entry name" value="VanZ"/>
    <property type="match status" value="1"/>
</dbReference>
<evidence type="ECO:0000256" key="1">
    <source>
        <dbReference type="SAM" id="MobiDB-lite"/>
    </source>
</evidence>
<dbReference type="Proteomes" id="UP000182427">
    <property type="component" value="Chromosome I"/>
</dbReference>
<evidence type="ECO:0000259" key="2">
    <source>
        <dbReference type="Pfam" id="PF04892"/>
    </source>
</evidence>
<gene>
    <name evidence="3" type="ORF">SAMN05444167_0258</name>
</gene>
<dbReference type="InterPro" id="IPR006976">
    <property type="entry name" value="VanZ-like"/>
</dbReference>
<feature type="compositionally biased region" description="Polar residues" evidence="1">
    <location>
        <begin position="217"/>
        <end position="239"/>
    </location>
</feature>
<evidence type="ECO:0000313" key="3">
    <source>
        <dbReference type="EMBL" id="SDE72355.1"/>
    </source>
</evidence>
<name>A0A1G7FA32_9BACT</name>
<dbReference type="OrthoDB" id="291892at2"/>
<dbReference type="AlphaFoldDB" id="A0A1G7FA32"/>
<feature type="domain" description="VanZ-like" evidence="2">
    <location>
        <begin position="61"/>
        <end position="153"/>
    </location>
</feature>
<keyword evidence="4" id="KW-1185">Reference proteome</keyword>
<organism evidence="3 4">
    <name type="scientific">Terriglobus roseus</name>
    <dbReference type="NCBI Taxonomy" id="392734"/>
    <lineage>
        <taxon>Bacteria</taxon>
        <taxon>Pseudomonadati</taxon>
        <taxon>Acidobacteriota</taxon>
        <taxon>Terriglobia</taxon>
        <taxon>Terriglobales</taxon>
        <taxon>Acidobacteriaceae</taxon>
        <taxon>Terriglobus</taxon>
    </lineage>
</organism>
<dbReference type="NCBIfam" id="NF037970">
    <property type="entry name" value="vanZ_1"/>
    <property type="match status" value="1"/>
</dbReference>
<evidence type="ECO:0000313" key="4">
    <source>
        <dbReference type="Proteomes" id="UP000182427"/>
    </source>
</evidence>
<proteinExistence type="predicted"/>
<feature type="region of interest" description="Disordered" evidence="1">
    <location>
        <begin position="214"/>
        <end position="239"/>
    </location>
</feature>